<protein>
    <submittedName>
        <fullName evidence="1">Aminoglycoside 6-adenylyltransferase</fullName>
    </submittedName>
</protein>
<dbReference type="Pfam" id="PF04439">
    <property type="entry name" value="Adenyl_transf"/>
    <property type="match status" value="1"/>
</dbReference>
<proteinExistence type="predicted"/>
<dbReference type="EMBL" id="FOTR01000005">
    <property type="protein sequence ID" value="SFL91955.1"/>
    <property type="molecule type" value="Genomic_DNA"/>
</dbReference>
<dbReference type="InterPro" id="IPR007530">
    <property type="entry name" value="Aminoglycoside_adenylylTfrase"/>
</dbReference>
<dbReference type="STRING" id="334253.SAMN04487943_10592"/>
<organism evidence="1 2">
    <name type="scientific">Gracilibacillus orientalis</name>
    <dbReference type="NCBI Taxonomy" id="334253"/>
    <lineage>
        <taxon>Bacteria</taxon>
        <taxon>Bacillati</taxon>
        <taxon>Bacillota</taxon>
        <taxon>Bacilli</taxon>
        <taxon>Bacillales</taxon>
        <taxon>Bacillaceae</taxon>
        <taxon>Gracilibacillus</taxon>
    </lineage>
</organism>
<dbReference type="InterPro" id="IPR043519">
    <property type="entry name" value="NT_sf"/>
</dbReference>
<dbReference type="Gene3D" id="1.20.120.330">
    <property type="entry name" value="Nucleotidyltransferases domain 2"/>
    <property type="match status" value="1"/>
</dbReference>
<gene>
    <name evidence="1" type="ORF">SAMN04487943_10592</name>
</gene>
<reference evidence="2" key="1">
    <citation type="submission" date="2016-10" db="EMBL/GenBank/DDBJ databases">
        <authorList>
            <person name="Varghese N."/>
            <person name="Submissions S."/>
        </authorList>
    </citation>
    <scope>NUCLEOTIDE SEQUENCE [LARGE SCALE GENOMIC DNA]</scope>
    <source>
        <strain evidence="2">CGMCC 1.4250</strain>
    </source>
</reference>
<dbReference type="RefSeq" id="WP_091483660.1">
    <property type="nucleotide sequence ID" value="NZ_FOTR01000005.1"/>
</dbReference>
<keyword evidence="1" id="KW-0548">Nucleotidyltransferase</keyword>
<keyword evidence="1" id="KW-0808">Transferase</keyword>
<name>A0A1I4LLV4_9BACI</name>
<dbReference type="OrthoDB" id="9776406at2"/>
<evidence type="ECO:0000313" key="2">
    <source>
        <dbReference type="Proteomes" id="UP000198565"/>
    </source>
</evidence>
<keyword evidence="2" id="KW-1185">Reference proteome</keyword>
<evidence type="ECO:0000313" key="1">
    <source>
        <dbReference type="EMBL" id="SFL91955.1"/>
    </source>
</evidence>
<sequence>MANLTYDLIIERFLSFADKEQNIRAVIIVGSRARQEKPADQYSDLDLVIFAENPNSLLYHKKWLAQIGKSHITFLENTAVGGGIERRVLFEGGLDVDFACFPISAVSEMKSQYQVLSVFGKGIEVLIDKDNIIPTIKKNIKTDLSKKDMSEEIENTMQDFWYHAVLAAKKICRGELLEGKSICDTYMKNLLISLNRTHSKLKNGIEYNTWHGFRFFEEWSDPTIVAKFAQIYSHYEEKDVWEALKYTMNLFEELSIEVCKLKNLFYPAESVRYATHLVESYYLQGR</sequence>
<dbReference type="SUPFAM" id="SSF81631">
    <property type="entry name" value="PAP/OAS1 substrate-binding domain"/>
    <property type="match status" value="1"/>
</dbReference>
<dbReference type="AlphaFoldDB" id="A0A1I4LLV4"/>
<dbReference type="Gene3D" id="3.30.460.10">
    <property type="entry name" value="Beta Polymerase, domain 2"/>
    <property type="match status" value="1"/>
</dbReference>
<dbReference type="SUPFAM" id="SSF81301">
    <property type="entry name" value="Nucleotidyltransferase"/>
    <property type="match status" value="1"/>
</dbReference>
<dbReference type="Proteomes" id="UP000198565">
    <property type="component" value="Unassembled WGS sequence"/>
</dbReference>
<accession>A0A1I4LLV4</accession>
<dbReference type="GO" id="GO:0016779">
    <property type="term" value="F:nucleotidyltransferase activity"/>
    <property type="evidence" value="ECO:0007669"/>
    <property type="project" value="UniProtKB-KW"/>
</dbReference>
<dbReference type="CDD" id="cd05403">
    <property type="entry name" value="NT_KNTase_like"/>
    <property type="match status" value="1"/>
</dbReference>